<dbReference type="Proteomes" id="UP001165121">
    <property type="component" value="Unassembled WGS sequence"/>
</dbReference>
<evidence type="ECO:0000313" key="3">
    <source>
        <dbReference type="Proteomes" id="UP001165121"/>
    </source>
</evidence>
<sequence>METRQDSALEKLNTRLDLEVARRFGPRAQGASKKTEDVPSQADDASVRREAETQEAARLEAVCQECERAAALLAQYRAQAEAHQAEEARRVTAMVESMQQEPEDMRVGRTREQKQPKSDSDSRSESSDQDSYHSDSSSFKDVVPNAPTVAGPGGTMFTFRPYVNASALEDFDEKASLAVRTRWLERFQRIAVQDGWTDKVNIYEMKMKLSSAVRNWLANLRPKRKSESPLEFFYHLNKVADKAGIDFDSSSKQQEQLLKVFTKKLWDSRLRTTLQDQLIRKLRDLEYVLKQHEEMTQLDDYDGPPPKRDFRADNVPHGRFQPKRSGRAYVVQDEDSPDEEDDREHKTSQVPFSGSSRTPDEGRLRMESFDQHQDHLVSRTGIASNSVNAAMISDILLRVDGPTSSVIAVAAKGPGQPYGWWEEHNSDETKKGAMVHGAVNNCRTDILLDSGASVSMMSLDLARRLKLRFKFCKRLRVSGLGGVPTIITATTEVKLTLGLCVVYIMELWVANIGEGVDVLLGMNFMYSAGVRLCAREGLVKLPDEETVLLAGRAVPHGTWSGPGSHSENVPVPWSRRISRHPDRLRPEEVRKREERLAQLRRVSEPPWVRAPEYQWPKILMVRSSTGSAQVHMVQLQPRPNVEAVKSLAKTDVQLSETEFSGTSDTEGAEAREAKLIEDVGDSHEDSGSPGVILEDRDPVIVQDEDSDSDGEAFCDAISFDGDDGGEDS</sequence>
<feature type="compositionally biased region" description="Polar residues" evidence="1">
    <location>
        <begin position="348"/>
        <end position="357"/>
    </location>
</feature>
<feature type="compositionally biased region" description="Basic and acidic residues" evidence="1">
    <location>
        <begin position="677"/>
        <end position="686"/>
    </location>
</feature>
<organism evidence="2 3">
    <name type="scientific">Phytophthora fragariaefolia</name>
    <dbReference type="NCBI Taxonomy" id="1490495"/>
    <lineage>
        <taxon>Eukaryota</taxon>
        <taxon>Sar</taxon>
        <taxon>Stramenopiles</taxon>
        <taxon>Oomycota</taxon>
        <taxon>Peronosporomycetes</taxon>
        <taxon>Peronosporales</taxon>
        <taxon>Peronosporaceae</taxon>
        <taxon>Phytophthora</taxon>
    </lineage>
</organism>
<name>A0A9W6TTN4_9STRA</name>
<protein>
    <submittedName>
        <fullName evidence="2">Unnamed protein product</fullName>
    </submittedName>
</protein>
<feature type="compositionally biased region" description="Acidic residues" evidence="1">
    <location>
        <begin position="702"/>
        <end position="712"/>
    </location>
</feature>
<feature type="compositionally biased region" description="Basic and acidic residues" evidence="1">
    <location>
        <begin position="45"/>
        <end position="55"/>
    </location>
</feature>
<feature type="compositionally biased region" description="Basic and acidic residues" evidence="1">
    <location>
        <begin position="103"/>
        <end position="133"/>
    </location>
</feature>
<dbReference type="EMBL" id="BSXT01000159">
    <property type="protein sequence ID" value="GMF19437.1"/>
    <property type="molecule type" value="Genomic_DNA"/>
</dbReference>
<feature type="region of interest" description="Disordered" evidence="1">
    <location>
        <begin position="20"/>
        <end position="55"/>
    </location>
</feature>
<feature type="region of interest" description="Disordered" evidence="1">
    <location>
        <begin position="97"/>
        <end position="147"/>
    </location>
</feature>
<proteinExistence type="predicted"/>
<dbReference type="Pfam" id="PF13650">
    <property type="entry name" value="Asp_protease_2"/>
    <property type="match status" value="1"/>
</dbReference>
<comment type="caution">
    <text evidence="2">The sequence shown here is derived from an EMBL/GenBank/DDBJ whole genome shotgun (WGS) entry which is preliminary data.</text>
</comment>
<feature type="region of interest" description="Disordered" evidence="1">
    <location>
        <begin position="677"/>
        <end position="728"/>
    </location>
</feature>
<evidence type="ECO:0000256" key="1">
    <source>
        <dbReference type="SAM" id="MobiDB-lite"/>
    </source>
</evidence>
<feature type="compositionally biased region" description="Basic and acidic residues" evidence="1">
    <location>
        <begin position="305"/>
        <end position="316"/>
    </location>
</feature>
<dbReference type="Gene3D" id="2.40.70.10">
    <property type="entry name" value="Acid Proteases"/>
    <property type="match status" value="1"/>
</dbReference>
<keyword evidence="3" id="KW-1185">Reference proteome</keyword>
<feature type="compositionally biased region" description="Acidic residues" evidence="1">
    <location>
        <begin position="332"/>
        <end position="342"/>
    </location>
</feature>
<dbReference type="InterPro" id="IPR021109">
    <property type="entry name" value="Peptidase_aspartic_dom_sf"/>
</dbReference>
<dbReference type="SUPFAM" id="SSF50630">
    <property type="entry name" value="Acid proteases"/>
    <property type="match status" value="1"/>
</dbReference>
<dbReference type="AlphaFoldDB" id="A0A9W6TTN4"/>
<accession>A0A9W6TTN4</accession>
<dbReference type="CDD" id="cd00303">
    <property type="entry name" value="retropepsin_like"/>
    <property type="match status" value="1"/>
</dbReference>
<gene>
    <name evidence="2" type="ORF">Pfra01_000202600</name>
</gene>
<feature type="region of interest" description="Disordered" evidence="1">
    <location>
        <begin position="296"/>
        <end position="362"/>
    </location>
</feature>
<evidence type="ECO:0000313" key="2">
    <source>
        <dbReference type="EMBL" id="GMF19437.1"/>
    </source>
</evidence>
<dbReference type="OrthoDB" id="105565at2759"/>
<reference evidence="2" key="1">
    <citation type="submission" date="2023-04" db="EMBL/GenBank/DDBJ databases">
        <title>Phytophthora fragariaefolia NBRC 109709.</title>
        <authorList>
            <person name="Ichikawa N."/>
            <person name="Sato H."/>
            <person name="Tonouchi N."/>
        </authorList>
    </citation>
    <scope>NUCLEOTIDE SEQUENCE</scope>
    <source>
        <strain evidence="2">NBRC 109709</strain>
    </source>
</reference>